<name>A0A7E4VH97_PANRE</name>
<accession>A0A7E4VH97</accession>
<organism evidence="2 3">
    <name type="scientific">Panagrellus redivivus</name>
    <name type="common">Microworm</name>
    <dbReference type="NCBI Taxonomy" id="6233"/>
    <lineage>
        <taxon>Eukaryota</taxon>
        <taxon>Metazoa</taxon>
        <taxon>Ecdysozoa</taxon>
        <taxon>Nematoda</taxon>
        <taxon>Chromadorea</taxon>
        <taxon>Rhabditida</taxon>
        <taxon>Tylenchina</taxon>
        <taxon>Panagrolaimomorpha</taxon>
        <taxon>Panagrolaimoidea</taxon>
        <taxon>Panagrolaimidae</taxon>
        <taxon>Panagrellus</taxon>
    </lineage>
</organism>
<reference evidence="2" key="1">
    <citation type="journal article" date="2013" name="Genetics">
        <title>The draft genome and transcriptome of Panagrellus redivivus are shaped by the harsh demands of a free-living lifestyle.</title>
        <authorList>
            <person name="Srinivasan J."/>
            <person name="Dillman A.R."/>
            <person name="Macchietto M.G."/>
            <person name="Heikkinen L."/>
            <person name="Lakso M."/>
            <person name="Fracchia K.M."/>
            <person name="Antoshechkin I."/>
            <person name="Mortazavi A."/>
            <person name="Wong G."/>
            <person name="Sternberg P.W."/>
        </authorList>
    </citation>
    <scope>NUCLEOTIDE SEQUENCE [LARGE SCALE GENOMIC DNA]</scope>
    <source>
        <strain evidence="2">MT8872</strain>
    </source>
</reference>
<keyword evidence="2" id="KW-1185">Reference proteome</keyword>
<evidence type="ECO:0000256" key="1">
    <source>
        <dbReference type="SAM" id="MobiDB-lite"/>
    </source>
</evidence>
<proteinExistence type="predicted"/>
<dbReference type="AlphaFoldDB" id="A0A7E4VH97"/>
<dbReference type="WBParaSite" id="Pan_g21003.t1">
    <property type="protein sequence ID" value="Pan_g21003.t1"/>
    <property type="gene ID" value="Pan_g21003"/>
</dbReference>
<evidence type="ECO:0000313" key="2">
    <source>
        <dbReference type="Proteomes" id="UP000492821"/>
    </source>
</evidence>
<reference evidence="3" key="2">
    <citation type="submission" date="2020-10" db="UniProtKB">
        <authorList>
            <consortium name="WormBaseParasite"/>
        </authorList>
    </citation>
    <scope>IDENTIFICATION</scope>
</reference>
<sequence>MFLYFDRRGYLKTALYVFVFLSVSFRRHHGHHCRAIHEMRMDVGDARAEAPLRRAELRQGRRDRQHVARPPGPKHAYDLPSHRTHPRLRDFRSTNRFHGFCGCQGVAE</sequence>
<dbReference type="Proteomes" id="UP000492821">
    <property type="component" value="Unassembled WGS sequence"/>
</dbReference>
<protein>
    <submittedName>
        <fullName evidence="3">Secreted protein</fullName>
    </submittedName>
</protein>
<evidence type="ECO:0000313" key="3">
    <source>
        <dbReference type="WBParaSite" id="Pan_g21003.t1"/>
    </source>
</evidence>
<feature type="compositionally biased region" description="Basic and acidic residues" evidence="1">
    <location>
        <begin position="55"/>
        <end position="66"/>
    </location>
</feature>
<feature type="compositionally biased region" description="Basic and acidic residues" evidence="1">
    <location>
        <begin position="75"/>
        <end position="88"/>
    </location>
</feature>
<feature type="region of interest" description="Disordered" evidence="1">
    <location>
        <begin position="55"/>
        <end position="88"/>
    </location>
</feature>